<feature type="region of interest" description="Disordered" evidence="2">
    <location>
        <begin position="627"/>
        <end position="664"/>
    </location>
</feature>
<dbReference type="PANTHER" id="PTHR42648:SF27">
    <property type="entry name" value="RNA-DIRECTED DNA POLYMERASE"/>
    <property type="match status" value="1"/>
</dbReference>
<protein>
    <recommendedName>
        <fullName evidence="3">Integrase catalytic domain-containing protein</fullName>
    </recommendedName>
</protein>
<dbReference type="PANTHER" id="PTHR42648">
    <property type="entry name" value="TRANSPOSASE, PUTATIVE-RELATED"/>
    <property type="match status" value="1"/>
</dbReference>
<sequence>MASKTVVADLNRGEKLDSKNYDIWHHKIQYLLDELEVFETLTNSMKELEQGNSAQNRRDLEAYQSWRKKDRCARFTMLSSMHNDLIGEFESYGTAQDTWIALKAKFGGTMVTRLRALTLKFDTFRMQRGDSMQEHLRKMSTMLNMTHNESIQTLKDLSRHLELEVERRVAQGQSSAFFARHGQRQALKAKRKTSSQVPIAYSILDWIVDTGATNHVARDRVGFVEYRQVPAGNRWMRMGNESRVEVLGIGTYKLQLRHGRTLLLHDVLYALGMRQNLLSVNVLLELGFNFGFHGHSVDIFLGSTCFGHAFISDDRLFHLDIDCSAYNSSFALLTQNDYDEMNWHARLGHIGQDRMTRLAREGLLGPLAKVNLPTCEHCLVGKSTRKPFGKGIRATIPLELIHSDVCGPMNVRARHGASYFITFIDDFTRYGHVYLVSHKSEALDCFRQFMNLVENQMERTIKTLRTDCGHKYLSEQFRELCENKGIRRQLAIPRTPQQNGVNLPISFWGDALMAAAYILNRVPSTPYELWSGKKLDLSNLRPWECVGYVHNATHKHGKLGPRANKCVFIRYSDESNGYVMLGEHPDGGVTEIVSRDVEFMENDFPSRGDVGQSLELYERVESWDDTLTTNPRDCGREITTSGSDPQPQEDDSQSPQLHRRFPSTNPRIWSVDVGEVLDFVASSLDRHKHKAREKRADSLILLQRDILGFTHKT</sequence>
<dbReference type="InterPro" id="IPR057670">
    <property type="entry name" value="SH3_retrovirus"/>
</dbReference>
<dbReference type="InterPro" id="IPR025724">
    <property type="entry name" value="GAG-pre-integrase_dom"/>
</dbReference>
<dbReference type="Pfam" id="PF25597">
    <property type="entry name" value="SH3_retrovirus"/>
    <property type="match status" value="1"/>
</dbReference>
<name>A0A2N9J5X6_FAGSY</name>
<dbReference type="Pfam" id="PF13976">
    <property type="entry name" value="gag_pre-integrs"/>
    <property type="match status" value="1"/>
</dbReference>
<proteinExistence type="predicted"/>
<dbReference type="AlphaFoldDB" id="A0A2N9J5X6"/>
<dbReference type="InterPro" id="IPR039537">
    <property type="entry name" value="Retrotran_Ty1/copia-like"/>
</dbReference>
<feature type="domain" description="Integrase catalytic" evidence="3">
    <location>
        <begin position="393"/>
        <end position="501"/>
    </location>
</feature>
<evidence type="ECO:0000256" key="2">
    <source>
        <dbReference type="SAM" id="MobiDB-lite"/>
    </source>
</evidence>
<dbReference type="Gene3D" id="3.30.420.10">
    <property type="entry name" value="Ribonuclease H-like superfamily/Ribonuclease H"/>
    <property type="match status" value="1"/>
</dbReference>
<dbReference type="InterPro" id="IPR036397">
    <property type="entry name" value="RNaseH_sf"/>
</dbReference>
<dbReference type="Pfam" id="PF14223">
    <property type="entry name" value="Retrotran_gag_2"/>
    <property type="match status" value="1"/>
</dbReference>
<gene>
    <name evidence="4" type="ORF">FSB_LOCUS59886</name>
</gene>
<dbReference type="PROSITE" id="PS50994">
    <property type="entry name" value="INTEGRASE"/>
    <property type="match status" value="1"/>
</dbReference>
<dbReference type="SUPFAM" id="SSF53098">
    <property type="entry name" value="Ribonuclease H-like"/>
    <property type="match status" value="1"/>
</dbReference>
<dbReference type="InterPro" id="IPR012337">
    <property type="entry name" value="RNaseH-like_sf"/>
</dbReference>
<dbReference type="GO" id="GO:0006508">
    <property type="term" value="P:proteolysis"/>
    <property type="evidence" value="ECO:0007669"/>
    <property type="project" value="UniProtKB-KW"/>
</dbReference>
<dbReference type="Pfam" id="PF22936">
    <property type="entry name" value="Pol_BBD"/>
    <property type="match status" value="1"/>
</dbReference>
<evidence type="ECO:0000259" key="3">
    <source>
        <dbReference type="PROSITE" id="PS50994"/>
    </source>
</evidence>
<dbReference type="GO" id="GO:0015074">
    <property type="term" value="P:DNA integration"/>
    <property type="evidence" value="ECO:0007669"/>
    <property type="project" value="InterPro"/>
</dbReference>
<dbReference type="GO" id="GO:0003676">
    <property type="term" value="F:nucleic acid binding"/>
    <property type="evidence" value="ECO:0007669"/>
    <property type="project" value="InterPro"/>
</dbReference>
<dbReference type="EMBL" id="OIVN01006383">
    <property type="protein sequence ID" value="SPD32004.1"/>
    <property type="molecule type" value="Genomic_DNA"/>
</dbReference>
<keyword evidence="1" id="KW-0378">Hydrolase</keyword>
<accession>A0A2N9J5X6</accession>
<evidence type="ECO:0000313" key="4">
    <source>
        <dbReference type="EMBL" id="SPD32004.1"/>
    </source>
</evidence>
<evidence type="ECO:0000256" key="1">
    <source>
        <dbReference type="ARBA" id="ARBA00022670"/>
    </source>
</evidence>
<organism evidence="4">
    <name type="scientific">Fagus sylvatica</name>
    <name type="common">Beechnut</name>
    <dbReference type="NCBI Taxonomy" id="28930"/>
    <lineage>
        <taxon>Eukaryota</taxon>
        <taxon>Viridiplantae</taxon>
        <taxon>Streptophyta</taxon>
        <taxon>Embryophyta</taxon>
        <taxon>Tracheophyta</taxon>
        <taxon>Spermatophyta</taxon>
        <taxon>Magnoliopsida</taxon>
        <taxon>eudicotyledons</taxon>
        <taxon>Gunneridae</taxon>
        <taxon>Pentapetalae</taxon>
        <taxon>rosids</taxon>
        <taxon>fabids</taxon>
        <taxon>Fagales</taxon>
        <taxon>Fagaceae</taxon>
        <taxon>Fagus</taxon>
    </lineage>
</organism>
<dbReference type="Pfam" id="PF00665">
    <property type="entry name" value="rve"/>
    <property type="match status" value="1"/>
</dbReference>
<dbReference type="GO" id="GO:0008233">
    <property type="term" value="F:peptidase activity"/>
    <property type="evidence" value="ECO:0007669"/>
    <property type="project" value="UniProtKB-KW"/>
</dbReference>
<dbReference type="InterPro" id="IPR001584">
    <property type="entry name" value="Integrase_cat-core"/>
</dbReference>
<reference evidence="4" key="1">
    <citation type="submission" date="2018-02" db="EMBL/GenBank/DDBJ databases">
        <authorList>
            <person name="Cohen D.B."/>
            <person name="Kent A.D."/>
        </authorList>
    </citation>
    <scope>NUCLEOTIDE SEQUENCE</scope>
</reference>
<dbReference type="InterPro" id="IPR054722">
    <property type="entry name" value="PolX-like_BBD"/>
</dbReference>
<keyword evidence="1" id="KW-0645">Protease</keyword>